<evidence type="ECO:0000313" key="4">
    <source>
        <dbReference type="Proteomes" id="UP001595699"/>
    </source>
</evidence>
<dbReference type="InterPro" id="IPR052515">
    <property type="entry name" value="Gfo/Idh/MocA_Oxidoreductase"/>
</dbReference>
<keyword evidence="4" id="KW-1185">Reference proteome</keyword>
<dbReference type="SUPFAM" id="SSF55347">
    <property type="entry name" value="Glyceraldehyde-3-phosphate dehydrogenase-like, C-terminal domain"/>
    <property type="match status" value="1"/>
</dbReference>
<sequence length="339" mass="35431">MARTRVGILGLGSVGRTHAKALARLADQAELVAVSGGASTDLTELGWPDAERTSHDALLERSDLDLVAICGPSALHAEQAIRALKAGSDVVVEKPLALTVKDAKAVAATAKETGRQVSVVSQRRLEPQNQYLKVKLDAGELGTPILGEAFLHWHRDDAYYAHAPWRSKQNEGGGSLFNQAVHNVDLLTWLLGPVAEVTAQYGTLGHAGLDTEDTTVATLRFASNALGVVVSTTATKPGDPARLVVYTSKGTIELANAEVTRWDIPGVPPPPTPSTAKSGASDPAAIGVIGHETQWRDVLAAFRDGRPPAVTAEAGLATVRLLCAIYEAADSGRATPAGG</sequence>
<proteinExistence type="predicted"/>
<dbReference type="Gene3D" id="3.40.50.720">
    <property type="entry name" value="NAD(P)-binding Rossmann-like Domain"/>
    <property type="match status" value="1"/>
</dbReference>
<dbReference type="RefSeq" id="WP_205119942.1">
    <property type="nucleotide sequence ID" value="NZ_JAFBCM010000001.1"/>
</dbReference>
<evidence type="ECO:0000259" key="2">
    <source>
        <dbReference type="Pfam" id="PF22725"/>
    </source>
</evidence>
<dbReference type="Pfam" id="PF01408">
    <property type="entry name" value="GFO_IDH_MocA"/>
    <property type="match status" value="1"/>
</dbReference>
<dbReference type="InterPro" id="IPR000683">
    <property type="entry name" value="Gfo/Idh/MocA-like_OxRdtase_N"/>
</dbReference>
<evidence type="ECO:0000259" key="1">
    <source>
        <dbReference type="Pfam" id="PF01408"/>
    </source>
</evidence>
<dbReference type="Gene3D" id="3.30.360.10">
    <property type="entry name" value="Dihydrodipicolinate Reductase, domain 2"/>
    <property type="match status" value="1"/>
</dbReference>
<protein>
    <submittedName>
        <fullName evidence="3">Gfo/Idh/MocA family protein</fullName>
    </submittedName>
</protein>
<dbReference type="EMBL" id="JBHRZH010000017">
    <property type="protein sequence ID" value="MFC3762968.1"/>
    <property type="molecule type" value="Genomic_DNA"/>
</dbReference>
<name>A0ABV7YFV8_9ACTN</name>
<accession>A0ABV7YFV8</accession>
<dbReference type="InterPro" id="IPR055170">
    <property type="entry name" value="GFO_IDH_MocA-like_dom"/>
</dbReference>
<dbReference type="PANTHER" id="PTHR43249">
    <property type="entry name" value="UDP-N-ACETYL-2-AMINO-2-DEOXY-D-GLUCURONATE OXIDASE"/>
    <property type="match status" value="1"/>
</dbReference>
<dbReference type="PANTHER" id="PTHR43249:SF1">
    <property type="entry name" value="D-GLUCOSIDE 3-DEHYDROGENASE"/>
    <property type="match status" value="1"/>
</dbReference>
<dbReference type="Proteomes" id="UP001595699">
    <property type="component" value="Unassembled WGS sequence"/>
</dbReference>
<dbReference type="Pfam" id="PF22725">
    <property type="entry name" value="GFO_IDH_MocA_C3"/>
    <property type="match status" value="1"/>
</dbReference>
<feature type="domain" description="GFO/IDH/MocA-like oxidoreductase" evidence="2">
    <location>
        <begin position="131"/>
        <end position="253"/>
    </location>
</feature>
<organism evidence="3 4">
    <name type="scientific">Tenggerimyces flavus</name>
    <dbReference type="NCBI Taxonomy" id="1708749"/>
    <lineage>
        <taxon>Bacteria</taxon>
        <taxon>Bacillati</taxon>
        <taxon>Actinomycetota</taxon>
        <taxon>Actinomycetes</taxon>
        <taxon>Propionibacteriales</taxon>
        <taxon>Nocardioidaceae</taxon>
        <taxon>Tenggerimyces</taxon>
    </lineage>
</organism>
<feature type="domain" description="Gfo/Idh/MocA-like oxidoreductase N-terminal" evidence="1">
    <location>
        <begin position="5"/>
        <end position="119"/>
    </location>
</feature>
<comment type="caution">
    <text evidence="3">The sequence shown here is derived from an EMBL/GenBank/DDBJ whole genome shotgun (WGS) entry which is preliminary data.</text>
</comment>
<dbReference type="SUPFAM" id="SSF51735">
    <property type="entry name" value="NAD(P)-binding Rossmann-fold domains"/>
    <property type="match status" value="1"/>
</dbReference>
<gene>
    <name evidence="3" type="ORF">ACFOUW_19160</name>
</gene>
<evidence type="ECO:0000313" key="3">
    <source>
        <dbReference type="EMBL" id="MFC3762968.1"/>
    </source>
</evidence>
<dbReference type="InterPro" id="IPR036291">
    <property type="entry name" value="NAD(P)-bd_dom_sf"/>
</dbReference>
<reference evidence="4" key="1">
    <citation type="journal article" date="2019" name="Int. J. Syst. Evol. Microbiol.">
        <title>The Global Catalogue of Microorganisms (GCM) 10K type strain sequencing project: providing services to taxonomists for standard genome sequencing and annotation.</title>
        <authorList>
            <consortium name="The Broad Institute Genomics Platform"/>
            <consortium name="The Broad Institute Genome Sequencing Center for Infectious Disease"/>
            <person name="Wu L."/>
            <person name="Ma J."/>
        </authorList>
    </citation>
    <scope>NUCLEOTIDE SEQUENCE [LARGE SCALE GENOMIC DNA]</scope>
    <source>
        <strain evidence="4">CGMCC 4.7241</strain>
    </source>
</reference>